<reference evidence="15 16" key="1">
    <citation type="submission" date="2019-12" db="EMBL/GenBank/DDBJ databases">
        <authorList>
            <person name="Zhao J."/>
        </authorList>
    </citation>
    <scope>NUCLEOTIDE SEQUENCE [LARGE SCALE GENOMIC DNA]</scope>
    <source>
        <strain evidence="15 16">S-15</strain>
    </source>
</reference>
<protein>
    <recommendedName>
        <fullName evidence="11">ATP-dependent DNA helicase RecQ</fullName>
        <ecNumber evidence="10">5.6.2.4</ecNumber>
    </recommendedName>
    <alternativeName>
        <fullName evidence="12">DNA 3'-5' helicase RecQ</fullName>
    </alternativeName>
</protein>
<evidence type="ECO:0000256" key="11">
    <source>
        <dbReference type="ARBA" id="ARBA00044535"/>
    </source>
</evidence>
<comment type="similarity">
    <text evidence="1">Belongs to the helicase family. RecQ subfamily.</text>
</comment>
<evidence type="ECO:0000256" key="10">
    <source>
        <dbReference type="ARBA" id="ARBA00034808"/>
    </source>
</evidence>
<dbReference type="PROSITE" id="PS51194">
    <property type="entry name" value="HELICASE_CTER"/>
    <property type="match status" value="1"/>
</dbReference>
<evidence type="ECO:0000256" key="1">
    <source>
        <dbReference type="ARBA" id="ARBA00005446"/>
    </source>
</evidence>
<accession>A0A6N9NF71</accession>
<keyword evidence="8" id="KW-0413">Isomerase</keyword>
<evidence type="ECO:0000256" key="6">
    <source>
        <dbReference type="ARBA" id="ARBA00022840"/>
    </source>
</evidence>
<keyword evidence="5 15" id="KW-0347">Helicase</keyword>
<dbReference type="SUPFAM" id="SSF52540">
    <property type="entry name" value="P-loop containing nucleoside triphosphate hydrolases"/>
    <property type="match status" value="1"/>
</dbReference>
<proteinExistence type="inferred from homology"/>
<dbReference type="AlphaFoldDB" id="A0A6N9NF71"/>
<feature type="domain" description="Helicase C-terminal" evidence="14">
    <location>
        <begin position="216"/>
        <end position="366"/>
    </location>
</feature>
<dbReference type="PANTHER" id="PTHR13710">
    <property type="entry name" value="DNA HELICASE RECQ FAMILY MEMBER"/>
    <property type="match status" value="1"/>
</dbReference>
<dbReference type="GO" id="GO:0005737">
    <property type="term" value="C:cytoplasm"/>
    <property type="evidence" value="ECO:0007669"/>
    <property type="project" value="TreeGrafter"/>
</dbReference>
<dbReference type="PANTHER" id="PTHR13710:SF105">
    <property type="entry name" value="ATP-DEPENDENT DNA HELICASE Q1"/>
    <property type="match status" value="1"/>
</dbReference>
<dbReference type="InterPro" id="IPR014001">
    <property type="entry name" value="Helicase_ATP-bd"/>
</dbReference>
<evidence type="ECO:0000313" key="16">
    <source>
        <dbReference type="Proteomes" id="UP000470771"/>
    </source>
</evidence>
<dbReference type="InterPro" id="IPR032284">
    <property type="entry name" value="RecQ_Zn-bd"/>
</dbReference>
<evidence type="ECO:0000259" key="13">
    <source>
        <dbReference type="PROSITE" id="PS51192"/>
    </source>
</evidence>
<dbReference type="GO" id="GO:0006281">
    <property type="term" value="P:DNA repair"/>
    <property type="evidence" value="ECO:0007669"/>
    <property type="project" value="TreeGrafter"/>
</dbReference>
<dbReference type="GO" id="GO:0003677">
    <property type="term" value="F:DNA binding"/>
    <property type="evidence" value="ECO:0007669"/>
    <property type="project" value="UniProtKB-KW"/>
</dbReference>
<dbReference type="NCBIfam" id="TIGR00614">
    <property type="entry name" value="recQ_fam"/>
    <property type="match status" value="1"/>
</dbReference>
<dbReference type="Pfam" id="PF00271">
    <property type="entry name" value="Helicase_C"/>
    <property type="match status" value="1"/>
</dbReference>
<dbReference type="FunFam" id="3.40.50.300:FF:001389">
    <property type="entry name" value="ATP-dependent DNA helicase RecQ"/>
    <property type="match status" value="1"/>
</dbReference>
<dbReference type="Pfam" id="PF00270">
    <property type="entry name" value="DEAD"/>
    <property type="match status" value="1"/>
</dbReference>
<dbReference type="GO" id="GO:0030894">
    <property type="term" value="C:replisome"/>
    <property type="evidence" value="ECO:0007669"/>
    <property type="project" value="TreeGrafter"/>
</dbReference>
<dbReference type="SMART" id="SM00490">
    <property type="entry name" value="HELICc"/>
    <property type="match status" value="1"/>
</dbReference>
<comment type="catalytic activity">
    <reaction evidence="9">
        <text>Couples ATP hydrolysis with the unwinding of duplex DNA by translocating in the 3'-5' direction.</text>
        <dbReference type="EC" id="5.6.2.4"/>
    </reaction>
</comment>
<evidence type="ECO:0000256" key="7">
    <source>
        <dbReference type="ARBA" id="ARBA00023125"/>
    </source>
</evidence>
<evidence type="ECO:0000256" key="8">
    <source>
        <dbReference type="ARBA" id="ARBA00023235"/>
    </source>
</evidence>
<evidence type="ECO:0000256" key="12">
    <source>
        <dbReference type="ARBA" id="ARBA00044550"/>
    </source>
</evidence>
<dbReference type="GO" id="GO:0043590">
    <property type="term" value="C:bacterial nucleoid"/>
    <property type="evidence" value="ECO:0007669"/>
    <property type="project" value="TreeGrafter"/>
</dbReference>
<dbReference type="InterPro" id="IPR004589">
    <property type="entry name" value="DNA_helicase_ATP-dep_RecQ"/>
</dbReference>
<dbReference type="Proteomes" id="UP000470771">
    <property type="component" value="Unassembled WGS sequence"/>
</dbReference>
<evidence type="ECO:0000256" key="3">
    <source>
        <dbReference type="ARBA" id="ARBA00022741"/>
    </source>
</evidence>
<dbReference type="GO" id="GO:0006310">
    <property type="term" value="P:DNA recombination"/>
    <property type="evidence" value="ECO:0007669"/>
    <property type="project" value="InterPro"/>
</dbReference>
<dbReference type="InterPro" id="IPR011545">
    <property type="entry name" value="DEAD/DEAH_box_helicase_dom"/>
</dbReference>
<dbReference type="InterPro" id="IPR027417">
    <property type="entry name" value="P-loop_NTPase"/>
</dbReference>
<evidence type="ECO:0000256" key="4">
    <source>
        <dbReference type="ARBA" id="ARBA00022801"/>
    </source>
</evidence>
<dbReference type="SMART" id="SM00487">
    <property type="entry name" value="DEXDc"/>
    <property type="match status" value="1"/>
</dbReference>
<dbReference type="Pfam" id="PF16124">
    <property type="entry name" value="RecQ_Zn_bind"/>
    <property type="match status" value="1"/>
</dbReference>
<dbReference type="Gene3D" id="1.10.10.10">
    <property type="entry name" value="Winged helix-like DNA-binding domain superfamily/Winged helix DNA-binding domain"/>
    <property type="match status" value="1"/>
</dbReference>
<feature type="domain" description="Helicase ATP-binding" evidence="13">
    <location>
        <begin position="24"/>
        <end position="192"/>
    </location>
</feature>
<gene>
    <name evidence="15" type="ORF">GQN54_04160</name>
</gene>
<evidence type="ECO:0000313" key="15">
    <source>
        <dbReference type="EMBL" id="NBG65296.1"/>
    </source>
</evidence>
<evidence type="ECO:0000256" key="2">
    <source>
        <dbReference type="ARBA" id="ARBA00022723"/>
    </source>
</evidence>
<dbReference type="CDD" id="cd17920">
    <property type="entry name" value="DEXHc_RecQ"/>
    <property type="match status" value="1"/>
</dbReference>
<dbReference type="EMBL" id="WWNE01000004">
    <property type="protein sequence ID" value="NBG65296.1"/>
    <property type="molecule type" value="Genomic_DNA"/>
</dbReference>
<keyword evidence="3" id="KW-0547">Nucleotide-binding</keyword>
<keyword evidence="4 15" id="KW-0378">Hydrolase</keyword>
<evidence type="ECO:0000256" key="5">
    <source>
        <dbReference type="ARBA" id="ARBA00022806"/>
    </source>
</evidence>
<keyword evidence="2" id="KW-0479">Metal-binding</keyword>
<keyword evidence="6" id="KW-0067">ATP-binding</keyword>
<dbReference type="GO" id="GO:0046872">
    <property type="term" value="F:metal ion binding"/>
    <property type="evidence" value="ECO:0007669"/>
    <property type="project" value="UniProtKB-KW"/>
</dbReference>
<sequence>MTIHQILLKYWGYNSFREKQEDIILSAIEGKDTLALLPTGGGKSICFQVPALYKEGLCIVVSPLIALMKDQVENLNSRGIKAIALTSGMRKREIDIALDNMVYGDYKFLYVSPERLETELFQERVKKMTVNLIAIDEAHCISQWGYDFRPSYLKIAALRDLLPNVPVLALTATATPEVVEDIQKQLGFKSNHLIQKSFERKNVAYIVQMEEDQYGRLKKVLEGVKGTGIVYVNSRKRTQMIAQYLQRNGYSSDYYHAGLSHHERNVKQEQWMQNQTRVIVATNAFGMGIDKPDVRFVVHLDLPETLEAYFQEAGRGGRDEKKAYAVLLVRPAMTDELQKRIAQNYPEIPFIKNCYQALANYLQIPIGSGEGMSVHFDIINFSHRFNFSPSDAYHALKFLEKEGYLILSEGFHSPSQIMISLSKEDLYQFQVSNISYDGFIRMLLRSYEGLFDGYAKINEYDIAKKVKAPVQKVFEVLKKLHQLEVIDYIEQSSLPQLTLSMPRLEQAGLRISNENYTKLKENAFKKMKAVIHYINTHTECRSQMLLSYFGEKKSHRCGVCDVCLEQNKLDLSELQTKEITAEIFKIIQSEKISIAHLADKIKRYKKVDVIKIAQYLIDNEELEVDENGFLQKS</sequence>
<evidence type="ECO:0000259" key="14">
    <source>
        <dbReference type="PROSITE" id="PS51194"/>
    </source>
</evidence>
<dbReference type="GO" id="GO:0005524">
    <property type="term" value="F:ATP binding"/>
    <property type="evidence" value="ECO:0007669"/>
    <property type="project" value="UniProtKB-KW"/>
</dbReference>
<dbReference type="PROSITE" id="PS51192">
    <property type="entry name" value="HELICASE_ATP_BIND_1"/>
    <property type="match status" value="1"/>
</dbReference>
<keyword evidence="16" id="KW-1185">Reference proteome</keyword>
<comment type="caution">
    <text evidence="15">The sequence shown here is derived from an EMBL/GenBank/DDBJ whole genome shotgun (WGS) entry which is preliminary data.</text>
</comment>
<dbReference type="GO" id="GO:0043138">
    <property type="term" value="F:3'-5' DNA helicase activity"/>
    <property type="evidence" value="ECO:0007669"/>
    <property type="project" value="UniProtKB-EC"/>
</dbReference>
<dbReference type="Gene3D" id="3.40.50.300">
    <property type="entry name" value="P-loop containing nucleotide triphosphate hydrolases"/>
    <property type="match status" value="2"/>
</dbReference>
<organism evidence="15 16">
    <name type="scientific">Acidiluteibacter ferrifornacis</name>
    <dbReference type="NCBI Taxonomy" id="2692424"/>
    <lineage>
        <taxon>Bacteria</taxon>
        <taxon>Pseudomonadati</taxon>
        <taxon>Bacteroidota</taxon>
        <taxon>Flavobacteriia</taxon>
        <taxon>Flavobacteriales</taxon>
        <taxon>Cryomorphaceae</taxon>
        <taxon>Acidiluteibacter</taxon>
    </lineage>
</organism>
<dbReference type="InterPro" id="IPR036388">
    <property type="entry name" value="WH-like_DNA-bd_sf"/>
</dbReference>
<dbReference type="EC" id="5.6.2.4" evidence="10"/>
<keyword evidence="7" id="KW-0238">DNA-binding</keyword>
<evidence type="ECO:0000256" key="9">
    <source>
        <dbReference type="ARBA" id="ARBA00034617"/>
    </source>
</evidence>
<dbReference type="InterPro" id="IPR001650">
    <property type="entry name" value="Helicase_C-like"/>
</dbReference>
<dbReference type="RefSeq" id="WP_160632251.1">
    <property type="nucleotide sequence ID" value="NZ_WWNE01000004.1"/>
</dbReference>
<name>A0A6N9NF71_9FLAO</name>
<dbReference type="GO" id="GO:0009378">
    <property type="term" value="F:four-way junction helicase activity"/>
    <property type="evidence" value="ECO:0007669"/>
    <property type="project" value="TreeGrafter"/>
</dbReference>
<dbReference type="GO" id="GO:0016787">
    <property type="term" value="F:hydrolase activity"/>
    <property type="evidence" value="ECO:0007669"/>
    <property type="project" value="UniProtKB-KW"/>
</dbReference>